<evidence type="ECO:0000313" key="1">
    <source>
        <dbReference type="Ensembl" id="ENSCCRP00010008995.1"/>
    </source>
</evidence>
<dbReference type="Ensembl" id="ENSCCRT00010009789.1">
    <property type="protein sequence ID" value="ENSCCRP00010008995.1"/>
    <property type="gene ID" value="ENSCCRG00010003838.1"/>
</dbReference>
<evidence type="ECO:0000313" key="2">
    <source>
        <dbReference type="Proteomes" id="UP000694427"/>
    </source>
</evidence>
<accession>A0A8C1GLR1</accession>
<dbReference type="Proteomes" id="UP000694427">
    <property type="component" value="Unplaced"/>
</dbReference>
<dbReference type="AlphaFoldDB" id="A0A8C1GLR1"/>
<dbReference type="OMA" id="WPIGPTS"/>
<organism evidence="1 2">
    <name type="scientific">Cyprinus carpio</name>
    <name type="common">Common carp</name>
    <dbReference type="NCBI Taxonomy" id="7962"/>
    <lineage>
        <taxon>Eukaryota</taxon>
        <taxon>Metazoa</taxon>
        <taxon>Chordata</taxon>
        <taxon>Craniata</taxon>
        <taxon>Vertebrata</taxon>
        <taxon>Euteleostomi</taxon>
        <taxon>Actinopterygii</taxon>
        <taxon>Neopterygii</taxon>
        <taxon>Teleostei</taxon>
        <taxon>Ostariophysi</taxon>
        <taxon>Cypriniformes</taxon>
        <taxon>Cyprinidae</taxon>
        <taxon>Cyprininae</taxon>
        <taxon>Cyprinus</taxon>
    </lineage>
</organism>
<reference evidence="1" key="1">
    <citation type="submission" date="2025-05" db="UniProtKB">
        <authorList>
            <consortium name="Ensembl"/>
        </authorList>
    </citation>
    <scope>IDENTIFICATION</scope>
</reference>
<sequence length="58" mass="5925">MILSKRIGVLAAGNLELSLSLAEKALFGISGMSPFGPWPIGPTSPLMPCGPGKPSSPF</sequence>
<protein>
    <submittedName>
        <fullName evidence="1">Uncharacterized protein</fullName>
    </submittedName>
</protein>
<name>A0A8C1GLR1_CYPCA</name>
<keyword evidence="2" id="KW-1185">Reference proteome</keyword>
<dbReference type="Ensembl" id="ENSCCRT00010092316.1">
    <property type="protein sequence ID" value="ENSCCRP00010083219.1"/>
    <property type="gene ID" value="ENSCCRG00010036371.1"/>
</dbReference>
<proteinExistence type="predicted"/>